<dbReference type="OrthoDB" id="2361695at2"/>
<dbReference type="InterPro" id="IPR009507">
    <property type="entry name" value="UPF0435"/>
</dbReference>
<proteinExistence type="predicted"/>
<keyword evidence="2" id="KW-1185">Reference proteome</keyword>
<dbReference type="EMBL" id="SMAN01000001">
    <property type="protein sequence ID" value="TCT26803.1"/>
    <property type="molecule type" value="Genomic_DNA"/>
</dbReference>
<reference evidence="1 2" key="1">
    <citation type="submission" date="2019-03" db="EMBL/GenBank/DDBJ databases">
        <title>Genomic Encyclopedia of Type Strains, Phase IV (KMG-IV): sequencing the most valuable type-strain genomes for metagenomic binning, comparative biology and taxonomic classification.</title>
        <authorList>
            <person name="Goeker M."/>
        </authorList>
    </citation>
    <scope>NUCLEOTIDE SEQUENCE [LARGE SCALE GENOMIC DNA]</scope>
    <source>
        <strain evidence="1 2">DSM 25894</strain>
    </source>
</reference>
<sequence length="73" mass="8582">MDLQEATEKNLAFMIEKMADKLQIINRSLLKPEDFDIQAYQDIKNIYEMIHSKPTISVSEIHAIIDELSKFRK</sequence>
<dbReference type="RefSeq" id="WP_132370156.1">
    <property type="nucleotide sequence ID" value="NZ_SMAN01000001.1"/>
</dbReference>
<protein>
    <submittedName>
        <fullName evidence="1">Uncharacterized protein YfkK (UPF0435 family)</fullName>
    </submittedName>
</protein>
<organism evidence="1 2">
    <name type="scientific">Melghiribacillus thermohalophilus</name>
    <dbReference type="NCBI Taxonomy" id="1324956"/>
    <lineage>
        <taxon>Bacteria</taxon>
        <taxon>Bacillati</taxon>
        <taxon>Bacillota</taxon>
        <taxon>Bacilli</taxon>
        <taxon>Bacillales</taxon>
        <taxon>Bacillaceae</taxon>
        <taxon>Melghiribacillus</taxon>
    </lineage>
</organism>
<name>A0A4R3NCU6_9BACI</name>
<dbReference type="Pfam" id="PF06569">
    <property type="entry name" value="DUF1128"/>
    <property type="match status" value="1"/>
</dbReference>
<comment type="caution">
    <text evidence="1">The sequence shown here is derived from an EMBL/GenBank/DDBJ whole genome shotgun (WGS) entry which is preliminary data.</text>
</comment>
<accession>A0A4R3NCU6</accession>
<dbReference type="AlphaFoldDB" id="A0A4R3NCU6"/>
<dbReference type="Proteomes" id="UP000294650">
    <property type="component" value="Unassembled WGS sequence"/>
</dbReference>
<evidence type="ECO:0000313" key="1">
    <source>
        <dbReference type="EMBL" id="TCT26803.1"/>
    </source>
</evidence>
<gene>
    <name evidence="1" type="ORF">EDD68_101156</name>
</gene>
<evidence type="ECO:0000313" key="2">
    <source>
        <dbReference type="Proteomes" id="UP000294650"/>
    </source>
</evidence>